<gene>
    <name evidence="1" type="ORF">G3I53_26600</name>
</gene>
<dbReference type="AlphaFoldDB" id="A0A6G3R191"/>
<evidence type="ECO:0000313" key="1">
    <source>
        <dbReference type="EMBL" id="NEA89518.1"/>
    </source>
</evidence>
<sequence length="278" mass="29067">MNDHPLHAVDQHLRAAADPPAAYAHPLTADESPGYAHPVVHTVSVVRVTVAAHRPGQIIAVALPAALLPRPAGPVEPPAALAPLPAAGHLRAVPAPACPADADPARDAAEARARAVARAVEHEVGTHPDVRGVRADGDTVRVLLGLGPPFDRWDAWCAYFGITAAGGQPGPGSPAGEGLRDGVRVTVFVHGPDDTPRQDTDGAADRTYRYGDVTYDLGLPHRDAHGETWYFQGLRTPDGMPLLSVDGRPERCSLANVAEYAGPLTPVRATLPAAEGDR</sequence>
<name>A0A6G3R191_9ACTN</name>
<reference evidence="1" key="1">
    <citation type="submission" date="2020-01" db="EMBL/GenBank/DDBJ databases">
        <title>Insect and environment-associated Actinomycetes.</title>
        <authorList>
            <person name="Currrie C."/>
            <person name="Chevrette M."/>
            <person name="Carlson C."/>
            <person name="Stubbendieck R."/>
            <person name="Wendt-Pienkowski E."/>
        </authorList>
    </citation>
    <scope>NUCLEOTIDE SEQUENCE</scope>
    <source>
        <strain evidence="1">SID14436</strain>
    </source>
</reference>
<proteinExistence type="predicted"/>
<accession>A0A6G3R191</accession>
<protein>
    <submittedName>
        <fullName evidence="1">Uncharacterized protein</fullName>
    </submittedName>
</protein>
<dbReference type="NCBIfam" id="NF038082">
    <property type="entry name" value="phiSA1p31"/>
    <property type="match status" value="1"/>
</dbReference>
<dbReference type="RefSeq" id="WP_164438848.1">
    <property type="nucleotide sequence ID" value="NZ_JAAGMD010000731.1"/>
</dbReference>
<dbReference type="NCBIfam" id="NF038081">
    <property type="entry name" value="BN159_2729_fam"/>
    <property type="match status" value="1"/>
</dbReference>
<organism evidence="1">
    <name type="scientific">Streptomyces sp. SID14436</name>
    <dbReference type="NCBI Taxonomy" id="2706070"/>
    <lineage>
        <taxon>Bacteria</taxon>
        <taxon>Bacillati</taxon>
        <taxon>Actinomycetota</taxon>
        <taxon>Actinomycetes</taxon>
        <taxon>Kitasatosporales</taxon>
        <taxon>Streptomycetaceae</taxon>
        <taxon>Streptomyces</taxon>
    </lineage>
</organism>
<dbReference type="EMBL" id="JAAGMD010000731">
    <property type="protein sequence ID" value="NEA89518.1"/>
    <property type="molecule type" value="Genomic_DNA"/>
</dbReference>
<comment type="caution">
    <text evidence="1">The sequence shown here is derived from an EMBL/GenBank/DDBJ whole genome shotgun (WGS) entry which is preliminary data.</text>
</comment>